<dbReference type="InterPro" id="IPR008713">
    <property type="entry name" value="Phage_lambda_NinG"/>
</dbReference>
<name>A0ABS1HG97_9BACT</name>
<accession>A0ABS1HG97</accession>
<keyword evidence="2" id="KW-1185">Reference proteome</keyword>
<dbReference type="Proteomes" id="UP000605676">
    <property type="component" value="Unassembled WGS sequence"/>
</dbReference>
<organism evidence="1 2">
    <name type="scientific">Carboxylicivirga marina</name>
    <dbReference type="NCBI Taxonomy" id="2800988"/>
    <lineage>
        <taxon>Bacteria</taxon>
        <taxon>Pseudomonadati</taxon>
        <taxon>Bacteroidota</taxon>
        <taxon>Bacteroidia</taxon>
        <taxon>Marinilabiliales</taxon>
        <taxon>Marinilabiliaceae</taxon>
        <taxon>Carboxylicivirga</taxon>
    </lineage>
</organism>
<gene>
    <name evidence="1" type="ORF">JIV24_04960</name>
</gene>
<dbReference type="EMBL" id="JAENRR010000008">
    <property type="protein sequence ID" value="MBK3516683.1"/>
    <property type="molecule type" value="Genomic_DNA"/>
</dbReference>
<evidence type="ECO:0000313" key="2">
    <source>
        <dbReference type="Proteomes" id="UP000605676"/>
    </source>
</evidence>
<dbReference type="RefSeq" id="WP_200463914.1">
    <property type="nucleotide sequence ID" value="NZ_JAENRR010000008.1"/>
</dbReference>
<protein>
    <submittedName>
        <fullName evidence="1">Recombination protein NinG</fullName>
    </submittedName>
</protein>
<sequence length="145" mass="17293">MHITDELIKKYSRRSTKGLDAELWRLMSLWVRQRQTDHRGVGRCVTCGEFRHWRHMDAGHYMSRRHMSTKFHELNVHPQCKKCNGPEGGGEPEKMARFIDHAFGPGTAQHLEVLSKQTFHWSRFDYIQLIESYKAKLKEHKYEIR</sequence>
<evidence type="ECO:0000313" key="1">
    <source>
        <dbReference type="EMBL" id="MBK3516683.1"/>
    </source>
</evidence>
<comment type="caution">
    <text evidence="1">The sequence shown here is derived from an EMBL/GenBank/DDBJ whole genome shotgun (WGS) entry which is preliminary data.</text>
</comment>
<proteinExistence type="predicted"/>
<reference evidence="1 2" key="1">
    <citation type="submission" date="2021-01" db="EMBL/GenBank/DDBJ databases">
        <title>Carboxyliciviraga sp.nov., isolated from coastal sediments.</title>
        <authorList>
            <person name="Lu D."/>
            <person name="Zhang T."/>
        </authorList>
    </citation>
    <scope>NUCLEOTIDE SEQUENCE [LARGE SCALE GENOMIC DNA]</scope>
    <source>
        <strain evidence="1 2">N1Y132</strain>
    </source>
</reference>
<dbReference type="Pfam" id="PF05766">
    <property type="entry name" value="NinG"/>
    <property type="match status" value="1"/>
</dbReference>